<accession>A0AB39N1F8</accession>
<gene>
    <name evidence="1" type="ORF">AB5J55_22345</name>
</gene>
<dbReference type="EMBL" id="CP163432">
    <property type="protein sequence ID" value="XDQ12182.1"/>
    <property type="molecule type" value="Genomic_DNA"/>
</dbReference>
<organism evidence="1">
    <name type="scientific">Streptomyces sp. R11</name>
    <dbReference type="NCBI Taxonomy" id="3238625"/>
    <lineage>
        <taxon>Bacteria</taxon>
        <taxon>Bacillati</taxon>
        <taxon>Actinomycetota</taxon>
        <taxon>Actinomycetes</taxon>
        <taxon>Kitasatosporales</taxon>
        <taxon>Streptomycetaceae</taxon>
        <taxon>Streptomyces</taxon>
    </lineage>
</organism>
<reference evidence="1" key="1">
    <citation type="submission" date="2024-07" db="EMBL/GenBank/DDBJ databases">
        <authorList>
            <person name="Yu S.T."/>
        </authorList>
    </citation>
    <scope>NUCLEOTIDE SEQUENCE</scope>
    <source>
        <strain evidence="1">R11</strain>
    </source>
</reference>
<protein>
    <submittedName>
        <fullName evidence="1">Uncharacterized protein</fullName>
    </submittedName>
</protein>
<sequence length="254" mass="29243">MPEWQQGGYDGVFYLGKEGTEEYGGYVVQVDSAPNPEKWFAYEYDTEKRTTVWVGEAPTAEDAQKAVKGEFLCEVYRDDERGHCPYPGVVIRTTIYKGERLRVIVCGEHSGIMKGWESVRLEEYRTEFGLFPNDPIIGERINPPLDLPPIREAVLKAGTITERNMWIALNRVVQPLAELQKWRGHYARYPLDLNARPRIDAHGQWRRAQEHAQGMYAVYMREDHGQENATLPVDLLRLVEREAVEYLKSKKGGK</sequence>
<proteinExistence type="predicted"/>
<name>A0AB39N1F8_9ACTN</name>
<dbReference type="RefSeq" id="WP_369272368.1">
    <property type="nucleotide sequence ID" value="NZ_CP163432.1"/>
</dbReference>
<dbReference type="AlphaFoldDB" id="A0AB39N1F8"/>
<evidence type="ECO:0000313" key="1">
    <source>
        <dbReference type="EMBL" id="XDQ12182.1"/>
    </source>
</evidence>